<proteinExistence type="predicted"/>
<dbReference type="EMBL" id="BAAAHG010000001">
    <property type="protein sequence ID" value="GAA0901450.1"/>
    <property type="molecule type" value="Genomic_DNA"/>
</dbReference>
<dbReference type="Proteomes" id="UP001501005">
    <property type="component" value="Unassembled WGS sequence"/>
</dbReference>
<accession>A0ABP3YRJ1</accession>
<sequence length="241" mass="26431">MDELPCDDGLSVSGRVSHVDWHDDAILSAQIGAMDRQQRHQAAYLALRRLQAPLLGMEMPAYWGIDPAALGSLIRRGGERLDGEADEGFLQAIGRLTSAPLFNSEVESEFAESFQLEAIGGWLMLGEALGEMSATQTETLIYLARELADYLDGFMENSSAEIAGEEKRNACLTGVDDQLRSYGLRYFGTMNLAIELECHKTILAASDSDDLLASEAGRRLLVMCDEYSGEMLSVLRSLPED</sequence>
<dbReference type="RefSeq" id="WP_344045665.1">
    <property type="nucleotide sequence ID" value="NZ_BAAAHG010000001.1"/>
</dbReference>
<name>A0ABP3YRJ1_9ACTN</name>
<organism evidence="1 2">
    <name type="scientific">Streptomyces thermoalcalitolerans</name>
    <dbReference type="NCBI Taxonomy" id="65605"/>
    <lineage>
        <taxon>Bacteria</taxon>
        <taxon>Bacillati</taxon>
        <taxon>Actinomycetota</taxon>
        <taxon>Actinomycetes</taxon>
        <taxon>Kitasatosporales</taxon>
        <taxon>Streptomycetaceae</taxon>
        <taxon>Streptomyces</taxon>
    </lineage>
</organism>
<protein>
    <submittedName>
        <fullName evidence="1">Uncharacterized protein</fullName>
    </submittedName>
</protein>
<comment type="caution">
    <text evidence="1">The sequence shown here is derived from an EMBL/GenBank/DDBJ whole genome shotgun (WGS) entry which is preliminary data.</text>
</comment>
<reference evidence="2" key="1">
    <citation type="journal article" date="2019" name="Int. J. Syst. Evol. Microbiol.">
        <title>The Global Catalogue of Microorganisms (GCM) 10K type strain sequencing project: providing services to taxonomists for standard genome sequencing and annotation.</title>
        <authorList>
            <consortium name="The Broad Institute Genomics Platform"/>
            <consortium name="The Broad Institute Genome Sequencing Center for Infectious Disease"/>
            <person name="Wu L."/>
            <person name="Ma J."/>
        </authorList>
    </citation>
    <scope>NUCLEOTIDE SEQUENCE [LARGE SCALE GENOMIC DNA]</scope>
    <source>
        <strain evidence="2">JCM 10673</strain>
    </source>
</reference>
<gene>
    <name evidence="1" type="ORF">GCM10009549_02360</name>
</gene>
<evidence type="ECO:0000313" key="1">
    <source>
        <dbReference type="EMBL" id="GAA0901450.1"/>
    </source>
</evidence>
<keyword evidence="2" id="KW-1185">Reference proteome</keyword>
<evidence type="ECO:0000313" key="2">
    <source>
        <dbReference type="Proteomes" id="UP001501005"/>
    </source>
</evidence>